<accession>A0A4S2MZ84</accession>
<name>A0A4S2MZ84_9PEZI</name>
<evidence type="ECO:0000313" key="2">
    <source>
        <dbReference type="EMBL" id="TGZ82041.1"/>
    </source>
</evidence>
<proteinExistence type="predicted"/>
<keyword evidence="3" id="KW-1185">Reference proteome</keyword>
<dbReference type="EMBL" id="ML220116">
    <property type="protein sequence ID" value="TGZ82041.1"/>
    <property type="molecule type" value="Genomic_DNA"/>
</dbReference>
<dbReference type="GO" id="GO:0030515">
    <property type="term" value="F:snoRNA binding"/>
    <property type="evidence" value="ECO:0007669"/>
    <property type="project" value="InterPro"/>
</dbReference>
<feature type="compositionally biased region" description="Basic and acidic residues" evidence="1">
    <location>
        <begin position="145"/>
        <end position="155"/>
    </location>
</feature>
<dbReference type="Pfam" id="PF08297">
    <property type="entry name" value="U3_snoRNA_assoc"/>
    <property type="match status" value="1"/>
</dbReference>
<feature type="compositionally biased region" description="Acidic residues" evidence="1">
    <location>
        <begin position="89"/>
        <end position="107"/>
    </location>
</feature>
<gene>
    <name evidence="2" type="ORF">EX30DRAFT_394921</name>
</gene>
<feature type="compositionally biased region" description="Gly residues" evidence="1">
    <location>
        <begin position="299"/>
        <end position="308"/>
    </location>
</feature>
<reference evidence="2 3" key="1">
    <citation type="submission" date="2019-04" db="EMBL/GenBank/DDBJ databases">
        <title>Comparative genomics and transcriptomics to analyze fruiting body development in filamentous ascomycetes.</title>
        <authorList>
            <consortium name="DOE Joint Genome Institute"/>
            <person name="Lutkenhaus R."/>
            <person name="Traeger S."/>
            <person name="Breuer J."/>
            <person name="Kuo A."/>
            <person name="Lipzen A."/>
            <person name="Pangilinan J."/>
            <person name="Dilworth D."/>
            <person name="Sandor L."/>
            <person name="Poggeler S."/>
            <person name="Barry K."/>
            <person name="Grigoriev I.V."/>
            <person name="Nowrousian M."/>
        </authorList>
    </citation>
    <scope>NUCLEOTIDE SEQUENCE [LARGE SCALE GENOMIC DNA]</scope>
    <source>
        <strain evidence="2 3">CBS 389.68</strain>
    </source>
</reference>
<evidence type="ECO:0000313" key="3">
    <source>
        <dbReference type="Proteomes" id="UP000298138"/>
    </source>
</evidence>
<sequence>MAPITRTKARRQSLDISATLEDPTPILDEIVSEETQKDAAPASPPNANRSATANGAPKTHITFDSDDEDEVVKEAVASKDAVPSPVEAAPEDDAGSGDESEDDDDAPEAVTTGAGREAAQRQAEEARKAIAAQEELARQKRKRRDAQYKQQQEKSKARKRQKLTTAENDVDDKITGTEVAIHVEPTTEPEHSAPKTKGPVLLPMELLEKMEAREAERNEESEDEYEETVQRHMRFDSPPQPCDKRRKPKEKEIWKKGPVRVKVLKNQTKEKKVMAAPAAKSAYQRKSSMMKGRAERRSVGGGFIKNRI</sequence>
<dbReference type="GO" id="GO:0006364">
    <property type="term" value="P:rRNA processing"/>
    <property type="evidence" value="ECO:0007669"/>
    <property type="project" value="InterPro"/>
</dbReference>
<feature type="region of interest" description="Disordered" evidence="1">
    <location>
        <begin position="212"/>
        <end position="253"/>
    </location>
</feature>
<dbReference type="InParanoid" id="A0A4S2MZ84"/>
<evidence type="ECO:0000256" key="1">
    <source>
        <dbReference type="SAM" id="MobiDB-lite"/>
    </source>
</evidence>
<dbReference type="Proteomes" id="UP000298138">
    <property type="component" value="Unassembled WGS sequence"/>
</dbReference>
<feature type="compositionally biased region" description="Basic and acidic residues" evidence="1">
    <location>
        <begin position="118"/>
        <end position="128"/>
    </location>
</feature>
<dbReference type="AlphaFoldDB" id="A0A4S2MZ84"/>
<dbReference type="STRING" id="341454.A0A4S2MZ84"/>
<feature type="region of interest" description="Disordered" evidence="1">
    <location>
        <begin position="269"/>
        <end position="308"/>
    </location>
</feature>
<protein>
    <submittedName>
        <fullName evidence="2">Uncharacterized protein</fullName>
    </submittedName>
</protein>
<dbReference type="OrthoDB" id="10660238at2759"/>
<feature type="region of interest" description="Disordered" evidence="1">
    <location>
        <begin position="1"/>
        <end position="176"/>
    </location>
</feature>
<feature type="compositionally biased region" description="Low complexity" evidence="1">
    <location>
        <begin position="39"/>
        <end position="54"/>
    </location>
</feature>
<dbReference type="InterPro" id="IPR013268">
    <property type="entry name" value="UTP16"/>
</dbReference>
<organism evidence="2 3">
    <name type="scientific">Ascodesmis nigricans</name>
    <dbReference type="NCBI Taxonomy" id="341454"/>
    <lineage>
        <taxon>Eukaryota</taxon>
        <taxon>Fungi</taxon>
        <taxon>Dikarya</taxon>
        <taxon>Ascomycota</taxon>
        <taxon>Pezizomycotina</taxon>
        <taxon>Pezizomycetes</taxon>
        <taxon>Pezizales</taxon>
        <taxon>Ascodesmidaceae</taxon>
        <taxon>Ascodesmis</taxon>
    </lineage>
</organism>